<feature type="chain" id="PRO_5040178026" description="C2H2-type domain-containing protein" evidence="7">
    <location>
        <begin position="21"/>
        <end position="275"/>
    </location>
</feature>
<dbReference type="InterPro" id="IPR036236">
    <property type="entry name" value="Znf_C2H2_sf"/>
</dbReference>
<accession>A0A9P9IJ10</accession>
<evidence type="ECO:0000259" key="8">
    <source>
        <dbReference type="PROSITE" id="PS50157"/>
    </source>
</evidence>
<gene>
    <name evidence="9" type="ORF">B0J11DRAFT_439052</name>
</gene>
<proteinExistence type="predicted"/>
<dbReference type="GO" id="GO:0005634">
    <property type="term" value="C:nucleus"/>
    <property type="evidence" value="ECO:0007669"/>
    <property type="project" value="TreeGrafter"/>
</dbReference>
<dbReference type="Pfam" id="PF00096">
    <property type="entry name" value="zf-C2H2"/>
    <property type="match status" value="1"/>
</dbReference>
<dbReference type="PROSITE" id="PS00028">
    <property type="entry name" value="ZINC_FINGER_C2H2_1"/>
    <property type="match status" value="2"/>
</dbReference>
<dbReference type="AlphaFoldDB" id="A0A9P9IJ10"/>
<keyword evidence="1" id="KW-0479">Metal-binding</keyword>
<evidence type="ECO:0000313" key="9">
    <source>
        <dbReference type="EMBL" id="KAH7121264.1"/>
    </source>
</evidence>
<dbReference type="GO" id="GO:0008270">
    <property type="term" value="F:zinc ion binding"/>
    <property type="evidence" value="ECO:0007669"/>
    <property type="project" value="UniProtKB-KW"/>
</dbReference>
<feature type="signal peptide" evidence="7">
    <location>
        <begin position="1"/>
        <end position="20"/>
    </location>
</feature>
<evidence type="ECO:0000256" key="6">
    <source>
        <dbReference type="SAM" id="MobiDB-lite"/>
    </source>
</evidence>
<protein>
    <recommendedName>
        <fullName evidence="8">C2H2-type domain-containing protein</fullName>
    </recommendedName>
</protein>
<dbReference type="OrthoDB" id="8922241at2759"/>
<dbReference type="PANTHER" id="PTHR46179">
    <property type="entry name" value="ZINC FINGER PROTEIN"/>
    <property type="match status" value="1"/>
</dbReference>
<dbReference type="GO" id="GO:0000981">
    <property type="term" value="F:DNA-binding transcription factor activity, RNA polymerase II-specific"/>
    <property type="evidence" value="ECO:0007669"/>
    <property type="project" value="UniProtKB-ARBA"/>
</dbReference>
<evidence type="ECO:0000256" key="4">
    <source>
        <dbReference type="ARBA" id="ARBA00022833"/>
    </source>
</evidence>
<dbReference type="InterPro" id="IPR013087">
    <property type="entry name" value="Znf_C2H2_type"/>
</dbReference>
<dbReference type="Proteomes" id="UP000700596">
    <property type="component" value="Unassembled WGS sequence"/>
</dbReference>
<feature type="region of interest" description="Disordered" evidence="6">
    <location>
        <begin position="150"/>
        <end position="183"/>
    </location>
</feature>
<organism evidence="9 10">
    <name type="scientific">Dendryphion nanum</name>
    <dbReference type="NCBI Taxonomy" id="256645"/>
    <lineage>
        <taxon>Eukaryota</taxon>
        <taxon>Fungi</taxon>
        <taxon>Dikarya</taxon>
        <taxon>Ascomycota</taxon>
        <taxon>Pezizomycotina</taxon>
        <taxon>Dothideomycetes</taxon>
        <taxon>Pleosporomycetidae</taxon>
        <taxon>Pleosporales</taxon>
        <taxon>Torulaceae</taxon>
        <taxon>Dendryphion</taxon>
    </lineage>
</organism>
<dbReference type="SUPFAM" id="SSF57667">
    <property type="entry name" value="beta-beta-alpha zinc fingers"/>
    <property type="match status" value="1"/>
</dbReference>
<reference evidence="9" key="1">
    <citation type="journal article" date="2021" name="Nat. Commun.">
        <title>Genetic determinants of endophytism in the Arabidopsis root mycobiome.</title>
        <authorList>
            <person name="Mesny F."/>
            <person name="Miyauchi S."/>
            <person name="Thiergart T."/>
            <person name="Pickel B."/>
            <person name="Atanasova L."/>
            <person name="Karlsson M."/>
            <person name="Huettel B."/>
            <person name="Barry K.W."/>
            <person name="Haridas S."/>
            <person name="Chen C."/>
            <person name="Bauer D."/>
            <person name="Andreopoulos W."/>
            <person name="Pangilinan J."/>
            <person name="LaButti K."/>
            <person name="Riley R."/>
            <person name="Lipzen A."/>
            <person name="Clum A."/>
            <person name="Drula E."/>
            <person name="Henrissat B."/>
            <person name="Kohler A."/>
            <person name="Grigoriev I.V."/>
            <person name="Martin F.M."/>
            <person name="Hacquard S."/>
        </authorList>
    </citation>
    <scope>NUCLEOTIDE SEQUENCE</scope>
    <source>
        <strain evidence="9">MPI-CAGE-CH-0243</strain>
    </source>
</reference>
<sequence>MHTIFLVALLFAFCFEPAAAASPILDYSIPTLPMYSSYPDPEGMLAICELCQVTANCCTCILTNPPRSSSFTASTFLLHPEWPRDSHLFETQLPHVPAPLPQYPSEGNYTYRQPLQQPFRSMLEQANEDATAVSWYTVSEHVQDTYAVGDRTASRSGGSQAGQRPPQTHRRQPPRPGGGFPCPEGDCGKAFDRSCDLKRHQKTHLERSDRPHKCKYCNEGFLYPKDRARHENTHENSSPQVQLYCRVPGCTNTDGFSRRDNLLRHQRKQHPYLAV</sequence>
<dbReference type="SMART" id="SM00355">
    <property type="entry name" value="ZnF_C2H2"/>
    <property type="match status" value="3"/>
</dbReference>
<evidence type="ECO:0000256" key="5">
    <source>
        <dbReference type="PROSITE-ProRule" id="PRU00042"/>
    </source>
</evidence>
<dbReference type="Gene3D" id="3.30.160.60">
    <property type="entry name" value="Classic Zinc Finger"/>
    <property type="match status" value="2"/>
</dbReference>
<keyword evidence="7" id="KW-0732">Signal</keyword>
<keyword evidence="4" id="KW-0862">Zinc</keyword>
<keyword evidence="2" id="KW-0677">Repeat</keyword>
<dbReference type="PROSITE" id="PS50157">
    <property type="entry name" value="ZINC_FINGER_C2H2_2"/>
    <property type="match status" value="2"/>
</dbReference>
<evidence type="ECO:0000256" key="1">
    <source>
        <dbReference type="ARBA" id="ARBA00022723"/>
    </source>
</evidence>
<evidence type="ECO:0000256" key="3">
    <source>
        <dbReference type="ARBA" id="ARBA00022771"/>
    </source>
</evidence>
<dbReference type="PANTHER" id="PTHR46179:SF19">
    <property type="entry name" value="C2H2 FINGER DOMAIN TRANSCRIPTION FACTOR (EUROFUNG)-RELATED"/>
    <property type="match status" value="1"/>
</dbReference>
<evidence type="ECO:0000256" key="2">
    <source>
        <dbReference type="ARBA" id="ARBA00022737"/>
    </source>
</evidence>
<dbReference type="FunFam" id="3.30.160.60:FF:000072">
    <property type="entry name" value="zinc finger protein 143 isoform X1"/>
    <property type="match status" value="1"/>
</dbReference>
<dbReference type="EMBL" id="JAGMWT010000010">
    <property type="protein sequence ID" value="KAH7121264.1"/>
    <property type="molecule type" value="Genomic_DNA"/>
</dbReference>
<feature type="domain" description="C2H2-type" evidence="8">
    <location>
        <begin position="212"/>
        <end position="239"/>
    </location>
</feature>
<keyword evidence="10" id="KW-1185">Reference proteome</keyword>
<dbReference type="GO" id="GO:0000978">
    <property type="term" value="F:RNA polymerase II cis-regulatory region sequence-specific DNA binding"/>
    <property type="evidence" value="ECO:0007669"/>
    <property type="project" value="UniProtKB-ARBA"/>
</dbReference>
<keyword evidence="3 5" id="KW-0863">Zinc-finger</keyword>
<evidence type="ECO:0000256" key="7">
    <source>
        <dbReference type="SAM" id="SignalP"/>
    </source>
</evidence>
<comment type="caution">
    <text evidence="9">The sequence shown here is derived from an EMBL/GenBank/DDBJ whole genome shotgun (WGS) entry which is preliminary data.</text>
</comment>
<dbReference type="InterPro" id="IPR051061">
    <property type="entry name" value="Zinc_finger_trans_reg"/>
</dbReference>
<feature type="domain" description="C2H2-type" evidence="8">
    <location>
        <begin position="180"/>
        <end position="209"/>
    </location>
</feature>
<evidence type="ECO:0000313" key="10">
    <source>
        <dbReference type="Proteomes" id="UP000700596"/>
    </source>
</evidence>
<name>A0A9P9IJ10_9PLEO</name>